<dbReference type="Pfam" id="PF01391">
    <property type="entry name" value="Collagen"/>
    <property type="match status" value="1"/>
</dbReference>
<evidence type="ECO:0000313" key="9">
    <source>
        <dbReference type="Proteomes" id="UP001159405"/>
    </source>
</evidence>
<keyword evidence="6" id="KW-1133">Transmembrane helix</keyword>
<evidence type="ECO:0000259" key="7">
    <source>
        <dbReference type="PROSITE" id="PS50049"/>
    </source>
</evidence>
<sequence>MFYYDGTALHMGHYTYINQDKVLESLGSVVSDLRKYNTKYHGGVFLLRANDTLSVHISYSKTYYMDREGSFFGAFLSKYIRNKVQNFANMYSPTGTATALNISHLILFCHWLISLSSHVRYAREARVFISKQRIVAFVLDKWKPNSRKRIKWGLAQRGNPRPGISFIFSAERLDVNKVYHRYHELATVSPDLRYFLAMEKKQNQEIGPRLLPLLFCFLTLALSGILFGQIYTFRQISWLKTQMEIHLQQKVNGTLQSGNGAQRVEEVSNYLVDVRTYLSEPYHIFNGYILNWAMKHKKGSIEYHSESGFIEVKRTGYYFIYSQMFYYDGTARTMAHYTYINQDKVLESLGSVVSDMRKYNTKYHGGVFLLRANDTLSVQVPYTKVYYMDRDGSFYGAFLISPNVTTIEISRKPTNKMQKSQSRVVVLPLWSLIAVVITLLSLLPAFLFCVREIMILKSRVGDQQLKISSLESITAQIRRQTESGKKYDEEPSQVRQMSFKNEEDLQLRIRREANSRKTQQCRCRRGPKGEQGPKGARGRKGRPGVKGDKGDQGRPGKDGKQGERGEKGDQGPPGPPGLSGIAVGLRDSAHIVGYGDHINPPTVHRITNWRLGHKTGNIRFLSNSFLVIGTPGYYFIYSQLFYYAGDTLFMGHYTYINEQPVMRSISSVVSETKKYNTNYQGAVFLLSKGDKISVRIPFTKSYFMQRETSYFGAFLISPVLNGTESTTDSPDN</sequence>
<dbReference type="InterPro" id="IPR008160">
    <property type="entry name" value="Collagen"/>
</dbReference>
<evidence type="ECO:0000256" key="5">
    <source>
        <dbReference type="SAM" id="MobiDB-lite"/>
    </source>
</evidence>
<protein>
    <recommendedName>
        <fullName evidence="7">THD domain-containing protein</fullName>
    </recommendedName>
</protein>
<dbReference type="Pfam" id="PF00229">
    <property type="entry name" value="TNF"/>
    <property type="match status" value="3"/>
</dbReference>
<feature type="compositionally biased region" description="Basic and acidic residues" evidence="5">
    <location>
        <begin position="479"/>
        <end position="489"/>
    </location>
</feature>
<evidence type="ECO:0000256" key="2">
    <source>
        <dbReference type="ARBA" id="ARBA00008670"/>
    </source>
</evidence>
<comment type="caution">
    <text evidence="8">The sequence shown here is derived from an EMBL/GenBank/DDBJ whole genome shotgun (WGS) entry which is preliminary data.</text>
</comment>
<name>A0ABN8RV14_9CNID</name>
<evidence type="ECO:0000313" key="8">
    <source>
        <dbReference type="EMBL" id="CAH3182353.1"/>
    </source>
</evidence>
<feature type="domain" description="THD" evidence="7">
    <location>
        <begin position="587"/>
        <end position="716"/>
    </location>
</feature>
<comment type="similarity">
    <text evidence="2">Belongs to the tumor necrosis factor family.</text>
</comment>
<reference evidence="8 9" key="1">
    <citation type="submission" date="2022-05" db="EMBL/GenBank/DDBJ databases">
        <authorList>
            <consortium name="Genoscope - CEA"/>
            <person name="William W."/>
        </authorList>
    </citation>
    <scope>NUCLEOTIDE SEQUENCE [LARGE SCALE GENOMIC DNA]</scope>
</reference>
<dbReference type="PANTHER" id="PTHR11471:SF13">
    <property type="entry name" value="TNF FAMILY PROFILE DOMAIN-CONTAINING PROTEIN"/>
    <property type="match status" value="1"/>
</dbReference>
<evidence type="ECO:0000256" key="3">
    <source>
        <dbReference type="ARBA" id="ARBA00022514"/>
    </source>
</evidence>
<keyword evidence="6" id="KW-0812">Transmembrane</keyword>
<dbReference type="InterPro" id="IPR008983">
    <property type="entry name" value="Tumour_necrosis_fac-like_dom"/>
</dbReference>
<gene>
    <name evidence="8" type="ORF">PLOB_00026911</name>
</gene>
<dbReference type="PANTHER" id="PTHR11471">
    <property type="entry name" value="TUMOR NECROSIS FACTOR FAMILY MEMBER"/>
    <property type="match status" value="1"/>
</dbReference>
<dbReference type="SMART" id="SM00207">
    <property type="entry name" value="TNF"/>
    <property type="match status" value="2"/>
</dbReference>
<dbReference type="EMBL" id="CALNXK010000320">
    <property type="protein sequence ID" value="CAH3182353.1"/>
    <property type="molecule type" value="Genomic_DNA"/>
</dbReference>
<feature type="transmembrane region" description="Helical" evidence="6">
    <location>
        <begin position="210"/>
        <end position="233"/>
    </location>
</feature>
<feature type="transmembrane region" description="Helical" evidence="6">
    <location>
        <begin position="424"/>
        <end position="448"/>
    </location>
</feature>
<keyword evidence="3" id="KW-0202">Cytokine</keyword>
<evidence type="ECO:0000256" key="1">
    <source>
        <dbReference type="ARBA" id="ARBA00004370"/>
    </source>
</evidence>
<organism evidence="8 9">
    <name type="scientific">Porites lobata</name>
    <dbReference type="NCBI Taxonomy" id="104759"/>
    <lineage>
        <taxon>Eukaryota</taxon>
        <taxon>Metazoa</taxon>
        <taxon>Cnidaria</taxon>
        <taxon>Anthozoa</taxon>
        <taxon>Hexacorallia</taxon>
        <taxon>Scleractinia</taxon>
        <taxon>Fungiina</taxon>
        <taxon>Poritidae</taxon>
        <taxon>Porites</taxon>
    </lineage>
</organism>
<feature type="compositionally biased region" description="Basic and acidic residues" evidence="5">
    <location>
        <begin position="545"/>
        <end position="569"/>
    </location>
</feature>
<dbReference type="InterPro" id="IPR006052">
    <property type="entry name" value="TNF_dom"/>
</dbReference>
<dbReference type="Gene3D" id="2.60.120.40">
    <property type="match status" value="3"/>
</dbReference>
<accession>A0ABN8RV14</accession>
<dbReference type="SUPFAM" id="SSF49842">
    <property type="entry name" value="TNF-like"/>
    <property type="match status" value="3"/>
</dbReference>
<evidence type="ECO:0000256" key="4">
    <source>
        <dbReference type="ARBA" id="ARBA00023136"/>
    </source>
</evidence>
<feature type="region of interest" description="Disordered" evidence="5">
    <location>
        <begin position="478"/>
        <end position="582"/>
    </location>
</feature>
<feature type="compositionally biased region" description="Basic and acidic residues" evidence="5">
    <location>
        <begin position="500"/>
        <end position="515"/>
    </location>
</feature>
<feature type="domain" description="THD" evidence="7">
    <location>
        <begin position="266"/>
        <end position="400"/>
    </location>
</feature>
<dbReference type="PROSITE" id="PS50049">
    <property type="entry name" value="THD_2"/>
    <property type="match status" value="2"/>
</dbReference>
<dbReference type="Gene3D" id="1.20.5.320">
    <property type="entry name" value="6-Phosphogluconate Dehydrogenase, domain 3"/>
    <property type="match status" value="1"/>
</dbReference>
<evidence type="ECO:0000256" key="6">
    <source>
        <dbReference type="SAM" id="Phobius"/>
    </source>
</evidence>
<keyword evidence="4 6" id="KW-0472">Membrane</keyword>
<comment type="subcellular location">
    <subcellularLocation>
        <location evidence="1">Membrane</location>
    </subcellularLocation>
</comment>
<dbReference type="Proteomes" id="UP001159405">
    <property type="component" value="Unassembled WGS sequence"/>
</dbReference>
<keyword evidence="9" id="KW-1185">Reference proteome</keyword>
<proteinExistence type="inferred from homology"/>